<name>A0A292YPB4_9BACL</name>
<evidence type="ECO:0000313" key="2">
    <source>
        <dbReference type="EMBL" id="GAX90320.1"/>
    </source>
</evidence>
<feature type="domain" description="PRC-barrel" evidence="1">
    <location>
        <begin position="90"/>
        <end position="157"/>
    </location>
</feature>
<dbReference type="Proteomes" id="UP000217785">
    <property type="component" value="Unassembled WGS sequence"/>
</dbReference>
<comment type="caution">
    <text evidence="2">The sequence shown here is derived from an EMBL/GenBank/DDBJ whole genome shotgun (WGS) entry which is preliminary data.</text>
</comment>
<dbReference type="InterPro" id="IPR027275">
    <property type="entry name" value="PRC-brl_dom"/>
</dbReference>
<dbReference type="RefSeq" id="WP_165912657.1">
    <property type="nucleotide sequence ID" value="NZ_BDUF01000056.1"/>
</dbReference>
<dbReference type="InterPro" id="IPR011033">
    <property type="entry name" value="PRC_barrel-like_sf"/>
</dbReference>
<dbReference type="EMBL" id="BDUF01000056">
    <property type="protein sequence ID" value="GAX90320.1"/>
    <property type="molecule type" value="Genomic_DNA"/>
</dbReference>
<protein>
    <submittedName>
        <fullName evidence="2">Photosystem reaction center subunit H</fullName>
    </submittedName>
</protein>
<gene>
    <name evidence="2" type="ORF">EFBL_1946</name>
</gene>
<organism evidence="2 3">
    <name type="scientific">Effusibacillus lacus</name>
    <dbReference type="NCBI Taxonomy" id="1348429"/>
    <lineage>
        <taxon>Bacteria</taxon>
        <taxon>Bacillati</taxon>
        <taxon>Bacillota</taxon>
        <taxon>Bacilli</taxon>
        <taxon>Bacillales</taxon>
        <taxon>Alicyclobacillaceae</taxon>
        <taxon>Effusibacillus</taxon>
    </lineage>
</organism>
<dbReference type="SUPFAM" id="SSF50346">
    <property type="entry name" value="PRC-barrel domain"/>
    <property type="match status" value="2"/>
</dbReference>
<evidence type="ECO:0000313" key="3">
    <source>
        <dbReference type="Proteomes" id="UP000217785"/>
    </source>
</evidence>
<proteinExistence type="predicted"/>
<keyword evidence="3" id="KW-1185">Reference proteome</keyword>
<accession>A0A292YPB4</accession>
<dbReference type="AlphaFoldDB" id="A0A292YPB4"/>
<sequence>MRRTLPWVGMRVIELEKGDGVGKVADLLFDRNHRASVLLIDREGVLTGRGAILFADIDSFGEDAVTIESPEFVGDLEWTEGGLYLITGDNPLVGKEILTEDGNLLGTVADVYIGGETDNIVGYEVSDGLLADLVTGRKWLPYSDTLQIGEQIIVRQTAKLSDLQTHT</sequence>
<reference evidence="3" key="1">
    <citation type="submission" date="2017-07" db="EMBL/GenBank/DDBJ databases">
        <title>Draft genome sequence of Effusibacillus lacus strain skLN1.</title>
        <authorList>
            <person name="Watanabe M."/>
            <person name="Kojima H."/>
            <person name="Fukui M."/>
        </authorList>
    </citation>
    <scope>NUCLEOTIDE SEQUENCE [LARGE SCALE GENOMIC DNA]</scope>
    <source>
        <strain evidence="3">skLN1</strain>
    </source>
</reference>
<dbReference type="Gene3D" id="2.30.30.240">
    <property type="entry name" value="PRC-barrel domain"/>
    <property type="match status" value="1"/>
</dbReference>
<dbReference type="Pfam" id="PF05239">
    <property type="entry name" value="PRC"/>
    <property type="match status" value="1"/>
</dbReference>
<evidence type="ECO:0000259" key="1">
    <source>
        <dbReference type="Pfam" id="PF05239"/>
    </source>
</evidence>